<accession>A0A483J240</accession>
<comment type="caution">
    <text evidence="2">The sequence shown here is derived from an EMBL/GenBank/DDBJ whole genome shotgun (WGS) entry which is preliminary data.</text>
</comment>
<name>A0A483J240_KLEPN</name>
<dbReference type="InterPro" id="IPR017734">
    <property type="entry name" value="T6SS_SciN"/>
</dbReference>
<dbReference type="InterPro" id="IPR038706">
    <property type="entry name" value="Type_VI_SciN-like_sf"/>
</dbReference>
<sequence>MKMAITAVKPSVRLLAFLMVTVLTGCGLTQTVKDGAVSVTQSIFYPQVKTLHLDLRAREGVNNNAKGASLATVVRIYQLKDRQAFDNTDYPSLFAGDGQALHADRLAEKDVRLRPGESVTVDMPMETSAQFVAVAAMFIDPDLTQNSWRLVLTRDELDPARPRIIEASQNQLTLHPFKEK</sequence>
<dbReference type="EMBL" id="SDCL01000005">
    <property type="protein sequence ID" value="TCX36889.1"/>
    <property type="molecule type" value="Genomic_DNA"/>
</dbReference>
<evidence type="ECO:0000256" key="1">
    <source>
        <dbReference type="SAM" id="SignalP"/>
    </source>
</evidence>
<keyword evidence="2" id="KW-0449">Lipoprotein</keyword>
<dbReference type="PANTHER" id="PTHR37625:SF4">
    <property type="entry name" value="OUTER MEMBRANE LIPOPROTEIN"/>
    <property type="match status" value="1"/>
</dbReference>
<feature type="signal peptide" evidence="1">
    <location>
        <begin position="1"/>
        <end position="25"/>
    </location>
</feature>
<protein>
    <submittedName>
        <fullName evidence="2">Type VI secretion system lipoprotein TssJ</fullName>
    </submittedName>
</protein>
<reference evidence="2" key="1">
    <citation type="submission" date="2019-01" db="EMBL/GenBank/DDBJ databases">
        <authorList>
            <person name="Lista F."/>
            <person name="Anselmo A."/>
        </authorList>
    </citation>
    <scope>NUCLEOTIDE SEQUENCE</scope>
    <source>
        <strain evidence="2">11S</strain>
    </source>
</reference>
<keyword evidence="1" id="KW-0732">Signal</keyword>
<dbReference type="AlphaFoldDB" id="A0A483J240"/>
<dbReference type="Gene3D" id="2.60.40.4150">
    <property type="entry name" value="Type VI secretion system, lipoprotein SciN"/>
    <property type="match status" value="1"/>
</dbReference>
<dbReference type="PANTHER" id="PTHR37625">
    <property type="entry name" value="OUTER MEMBRANE LIPOPROTEIN-RELATED"/>
    <property type="match status" value="1"/>
</dbReference>
<evidence type="ECO:0000313" key="2">
    <source>
        <dbReference type="EMBL" id="TCX36889.1"/>
    </source>
</evidence>
<proteinExistence type="predicted"/>
<organism evidence="2">
    <name type="scientific">Klebsiella pneumoniae</name>
    <dbReference type="NCBI Taxonomy" id="573"/>
    <lineage>
        <taxon>Bacteria</taxon>
        <taxon>Pseudomonadati</taxon>
        <taxon>Pseudomonadota</taxon>
        <taxon>Gammaproteobacteria</taxon>
        <taxon>Enterobacterales</taxon>
        <taxon>Enterobacteriaceae</taxon>
        <taxon>Klebsiella/Raoultella group</taxon>
        <taxon>Klebsiella</taxon>
        <taxon>Klebsiella pneumoniae complex</taxon>
    </lineage>
</organism>
<gene>
    <name evidence="2" type="primary">tssJ</name>
    <name evidence="2" type="ORF">ETE67_08170</name>
</gene>
<dbReference type="PROSITE" id="PS51257">
    <property type="entry name" value="PROKAR_LIPOPROTEIN"/>
    <property type="match status" value="1"/>
</dbReference>
<dbReference type="NCBIfam" id="TIGR03352">
    <property type="entry name" value="VI_chp_3"/>
    <property type="match status" value="1"/>
</dbReference>
<dbReference type="Pfam" id="PF12790">
    <property type="entry name" value="T6SS-SciN"/>
    <property type="match status" value="1"/>
</dbReference>
<feature type="chain" id="PRO_5030095015" evidence="1">
    <location>
        <begin position="26"/>
        <end position="180"/>
    </location>
</feature>